<proteinExistence type="predicted"/>
<evidence type="ECO:0000313" key="2">
    <source>
        <dbReference type="EMBL" id="GKH02129.1"/>
    </source>
</evidence>
<dbReference type="GeneID" id="93153022"/>
<protein>
    <submittedName>
        <fullName evidence="2">Beta-glucosidase</fullName>
    </submittedName>
</protein>
<sequence length="450" mass="52459">MKLTISPDSHYFMNEGKPYFLMADTCWSAFTHPDIEEWQEYLDFRNEQNFNAIQMNLLPQRHSCMPRQWLHPFTVTQEGSYDYSNIKAEYFDHVCQYLDEMKNRSMLPMIVLLWGNFVPGTWQGIRDAGRTNVEDKPYYQPMTILEMERFLQYAVPRLRGYNPVFLVSGDVNLAEDDVKYNTVEDQRKANPETVAFYHRALQITKRLAPDCLTTLHIAPKVELPQCLQEAEELDFYMYQPGHTYSDPELNRTLAQDLRLYPITRPVYNSETSYEANVYFDSPQGRFDERQIRKAFWQGVLNGANAGFTYGAGGVWLWRQNQNFCSERADIGLVNDWRDDLRLPGAYDMGFAKMMADTIGLYDLKPAAGMIQDNPCGEIGCAANDDQSKLVIYLPFSWPVNLNIDLTGYQVYAVDLETRWALNPIFYLKNHVTSFRQLRYNHDYLIIACKE</sequence>
<organism evidence="2 3">
    <name type="scientific">Hungatella hathewayi</name>
    <dbReference type="NCBI Taxonomy" id="154046"/>
    <lineage>
        <taxon>Bacteria</taxon>
        <taxon>Bacillati</taxon>
        <taxon>Bacillota</taxon>
        <taxon>Clostridia</taxon>
        <taxon>Lachnospirales</taxon>
        <taxon>Lachnospiraceae</taxon>
        <taxon>Hungatella</taxon>
    </lineage>
</organism>
<name>A0AA37JJ64_9FIRM</name>
<feature type="domain" description="Apiosidase-like catalytic" evidence="1">
    <location>
        <begin position="8"/>
        <end position="356"/>
    </location>
</feature>
<dbReference type="PANTHER" id="PTHR37836">
    <property type="entry name" value="LMO1036 PROTEIN"/>
    <property type="match status" value="1"/>
</dbReference>
<accession>A0AA37JJ64</accession>
<dbReference type="InterPro" id="IPR017853">
    <property type="entry name" value="GH"/>
</dbReference>
<gene>
    <name evidence="2" type="ORF">CE91St55_41100</name>
</gene>
<dbReference type="InterPro" id="IPR025277">
    <property type="entry name" value="Apiosidase-like_cat_dom"/>
</dbReference>
<dbReference type="AlphaFoldDB" id="A0AA37JJ64"/>
<dbReference type="Proteomes" id="UP001055091">
    <property type="component" value="Unassembled WGS sequence"/>
</dbReference>
<dbReference type="SUPFAM" id="SSF51445">
    <property type="entry name" value="(Trans)glycosidases"/>
    <property type="match status" value="1"/>
</dbReference>
<comment type="caution">
    <text evidence="2">The sequence shown here is derived from an EMBL/GenBank/DDBJ whole genome shotgun (WGS) entry which is preliminary data.</text>
</comment>
<dbReference type="Gene3D" id="3.20.20.80">
    <property type="entry name" value="Glycosidases"/>
    <property type="match status" value="1"/>
</dbReference>
<dbReference type="RefSeq" id="WP_006773731.1">
    <property type="nucleotide sequence ID" value="NZ_BQNJ01000001.1"/>
</dbReference>
<dbReference type="Pfam" id="PF13204">
    <property type="entry name" value="Apiosidase"/>
    <property type="match status" value="1"/>
</dbReference>
<dbReference type="EMBL" id="BQNJ01000001">
    <property type="protein sequence ID" value="GKH02129.1"/>
    <property type="molecule type" value="Genomic_DNA"/>
</dbReference>
<dbReference type="PANTHER" id="PTHR37836:SF3">
    <property type="entry name" value="ENDOGLUCANASE"/>
    <property type="match status" value="1"/>
</dbReference>
<reference evidence="2" key="1">
    <citation type="submission" date="2022-01" db="EMBL/GenBank/DDBJ databases">
        <title>Novel bile acid biosynthetic pathways are enriched in the microbiome of centenarians.</title>
        <authorList>
            <person name="Sato Y."/>
            <person name="Atarashi K."/>
            <person name="Plichta R.D."/>
            <person name="Arai Y."/>
            <person name="Sasajima S."/>
            <person name="Kearney M.S."/>
            <person name="Suda W."/>
            <person name="Takeshita K."/>
            <person name="Sasaki T."/>
            <person name="Okamoto S."/>
            <person name="Skelly N.A."/>
            <person name="Okamura Y."/>
            <person name="Vlamakis H."/>
            <person name="Li Y."/>
            <person name="Tanoue T."/>
            <person name="Takei H."/>
            <person name="Nittono H."/>
            <person name="Narushima S."/>
            <person name="Irie J."/>
            <person name="Itoh H."/>
            <person name="Moriya K."/>
            <person name="Sugiura Y."/>
            <person name="Suematsu M."/>
            <person name="Moritoki N."/>
            <person name="Shibata S."/>
            <person name="Littman R.D."/>
            <person name="Fischbach A.M."/>
            <person name="Uwamino Y."/>
            <person name="Inoue T."/>
            <person name="Honda A."/>
            <person name="Hattori M."/>
            <person name="Murai T."/>
            <person name="Xavier J.R."/>
            <person name="Hirose N."/>
            <person name="Honda K."/>
        </authorList>
    </citation>
    <scope>NUCLEOTIDE SEQUENCE</scope>
    <source>
        <strain evidence="2">CE91-St55</strain>
    </source>
</reference>
<evidence type="ECO:0000313" key="3">
    <source>
        <dbReference type="Proteomes" id="UP001055091"/>
    </source>
</evidence>
<evidence type="ECO:0000259" key="1">
    <source>
        <dbReference type="Pfam" id="PF13204"/>
    </source>
</evidence>